<evidence type="ECO:0000313" key="2">
    <source>
        <dbReference type="Proteomes" id="UP000011626"/>
    </source>
</evidence>
<keyword evidence="2" id="KW-1185">Reference proteome</keyword>
<sequence>MVAFPVLNQVCVYCPLHCRTGGLTPEGVFALVVGRVLLVERVLEVTTTGAPVVVSKPLQSRTTRLSSLLSLFATSTRSPAFQNSLDGVCLGVHSSVEEIVHLLVSADGVFPRFVRFPLNGLFRTR</sequence>
<organism evidence="1 2">
    <name type="scientific">Halosimplex carlsbadense 2-9-1</name>
    <dbReference type="NCBI Taxonomy" id="797114"/>
    <lineage>
        <taxon>Archaea</taxon>
        <taxon>Methanobacteriati</taxon>
        <taxon>Methanobacteriota</taxon>
        <taxon>Stenosarchaea group</taxon>
        <taxon>Halobacteria</taxon>
        <taxon>Halobacteriales</taxon>
        <taxon>Haloarculaceae</taxon>
        <taxon>Halosimplex</taxon>
    </lineage>
</organism>
<comment type="caution">
    <text evidence="1">The sequence shown here is derived from an EMBL/GenBank/DDBJ whole genome shotgun (WGS) entry which is preliminary data.</text>
</comment>
<reference evidence="1 2" key="1">
    <citation type="journal article" date="2014" name="PLoS Genet.">
        <title>Phylogenetically driven sequencing of extremely halophilic archaea reveals strategies for static and dynamic osmo-response.</title>
        <authorList>
            <person name="Becker E.A."/>
            <person name="Seitzer P.M."/>
            <person name="Tritt A."/>
            <person name="Larsen D."/>
            <person name="Krusor M."/>
            <person name="Yao A.I."/>
            <person name="Wu D."/>
            <person name="Madern D."/>
            <person name="Eisen J.A."/>
            <person name="Darling A.E."/>
            <person name="Facciotti M.T."/>
        </authorList>
    </citation>
    <scope>NUCLEOTIDE SEQUENCE [LARGE SCALE GENOMIC DNA]</scope>
    <source>
        <strain evidence="1 2">2-9-1</strain>
    </source>
</reference>
<dbReference type="AlphaFoldDB" id="M0CI68"/>
<gene>
    <name evidence="1" type="ORF">C475_18631</name>
</gene>
<evidence type="ECO:0000313" key="1">
    <source>
        <dbReference type="EMBL" id="ELZ21569.1"/>
    </source>
</evidence>
<proteinExistence type="predicted"/>
<dbReference type="EMBL" id="AOIU01000039">
    <property type="protein sequence ID" value="ELZ21569.1"/>
    <property type="molecule type" value="Genomic_DNA"/>
</dbReference>
<protein>
    <submittedName>
        <fullName evidence="1">Uncharacterized protein</fullName>
    </submittedName>
</protein>
<name>M0CI68_9EURY</name>
<accession>M0CI68</accession>
<dbReference type="Proteomes" id="UP000011626">
    <property type="component" value="Unassembled WGS sequence"/>
</dbReference>